<organism evidence="1">
    <name type="scientific">Pararge aegeria</name>
    <name type="common">speckled wood butterfly</name>
    <dbReference type="NCBI Taxonomy" id="116150"/>
    <lineage>
        <taxon>Eukaryota</taxon>
        <taxon>Metazoa</taxon>
        <taxon>Ecdysozoa</taxon>
        <taxon>Arthropoda</taxon>
        <taxon>Hexapoda</taxon>
        <taxon>Insecta</taxon>
        <taxon>Pterygota</taxon>
        <taxon>Neoptera</taxon>
        <taxon>Endopterygota</taxon>
        <taxon>Lepidoptera</taxon>
        <taxon>Glossata</taxon>
        <taxon>Ditrysia</taxon>
        <taxon>Papilionoidea</taxon>
        <taxon>Nymphalidae</taxon>
        <taxon>Satyrinae</taxon>
        <taxon>Satyrini</taxon>
        <taxon>Parargina</taxon>
        <taxon>Pararge</taxon>
    </lineage>
</organism>
<reference evidence="1" key="1">
    <citation type="journal article" date="2013" name="BMC Genomics">
        <title>Unscrambling butterfly oogenesis.</title>
        <authorList>
            <person name="Carter J.M."/>
            <person name="Baker S.C."/>
            <person name="Pink R."/>
            <person name="Carter D.R."/>
            <person name="Collins A."/>
            <person name="Tomlin J."/>
            <person name="Gibbs M."/>
            <person name="Breuker C.J."/>
        </authorList>
    </citation>
    <scope>NUCLEOTIDE SEQUENCE</scope>
    <source>
        <tissue evidence="1">Ovary</tissue>
    </source>
</reference>
<name>S4PXM7_9NEOP</name>
<dbReference type="EMBL" id="GAIX01004768">
    <property type="protein sequence ID" value="JAA87792.1"/>
    <property type="molecule type" value="Transcribed_RNA"/>
</dbReference>
<evidence type="ECO:0000313" key="1">
    <source>
        <dbReference type="EMBL" id="JAA87792.1"/>
    </source>
</evidence>
<sequence length="75" mass="8645">MIAYIEKIIFYKYIQISIIHPFSNLQKSKVNKESALLRHTLIKIGITGRGRIYSDRHEYKTPPDLGLAKGNRSIS</sequence>
<accession>S4PXM7</accession>
<dbReference type="AlphaFoldDB" id="S4PXM7"/>
<protein>
    <submittedName>
        <fullName evidence="1">Uncharacterized protein</fullName>
    </submittedName>
</protein>
<proteinExistence type="predicted"/>
<reference evidence="1" key="2">
    <citation type="submission" date="2013-05" db="EMBL/GenBank/DDBJ databases">
        <authorList>
            <person name="Carter J.-M."/>
            <person name="Baker S.C."/>
            <person name="Pink R."/>
            <person name="Carter D.R.F."/>
            <person name="Collins A."/>
            <person name="Tomlin J."/>
            <person name="Gibbs M."/>
            <person name="Breuker C.J."/>
        </authorList>
    </citation>
    <scope>NUCLEOTIDE SEQUENCE</scope>
    <source>
        <tissue evidence="1">Ovary</tissue>
    </source>
</reference>